<feature type="non-terminal residue" evidence="3">
    <location>
        <position position="95"/>
    </location>
</feature>
<reference evidence="4" key="1">
    <citation type="submission" date="2015-05" db="EMBL/GenBank/DDBJ databases">
        <authorList>
            <person name="Fogelqvist Johan"/>
        </authorList>
    </citation>
    <scope>NUCLEOTIDE SEQUENCE [LARGE SCALE GENOMIC DNA]</scope>
</reference>
<organism evidence="3 4">
    <name type="scientific">Verticillium longisporum</name>
    <name type="common">Verticillium dahliae var. longisporum</name>
    <dbReference type="NCBI Taxonomy" id="100787"/>
    <lineage>
        <taxon>Eukaryota</taxon>
        <taxon>Fungi</taxon>
        <taxon>Dikarya</taxon>
        <taxon>Ascomycota</taxon>
        <taxon>Pezizomycotina</taxon>
        <taxon>Sordariomycetes</taxon>
        <taxon>Hypocreomycetidae</taxon>
        <taxon>Glomerellales</taxon>
        <taxon>Plectosphaerellaceae</taxon>
        <taxon>Verticillium</taxon>
    </lineage>
</organism>
<dbReference type="PANTHER" id="PTHR43172">
    <property type="entry name" value="ADENYLOSUCCINATE LYASE"/>
    <property type="match status" value="1"/>
</dbReference>
<dbReference type="GO" id="GO:0005829">
    <property type="term" value="C:cytosol"/>
    <property type="evidence" value="ECO:0007669"/>
    <property type="project" value="TreeGrafter"/>
</dbReference>
<proteinExistence type="predicted"/>
<dbReference type="GO" id="GO:0044208">
    <property type="term" value="P:'de novo' AMP biosynthetic process"/>
    <property type="evidence" value="ECO:0007669"/>
    <property type="project" value="TreeGrafter"/>
</dbReference>
<evidence type="ECO:0000313" key="3">
    <source>
        <dbReference type="EMBL" id="CRK37710.1"/>
    </source>
</evidence>
<keyword evidence="1" id="KW-0456">Lyase</keyword>
<dbReference type="GO" id="GO:0070626">
    <property type="term" value="F:(S)-2-(5-amino-1-(5-phospho-D-ribosyl)imidazole-4-carboxamido) succinate lyase (fumarate-forming) activity"/>
    <property type="evidence" value="ECO:0007669"/>
    <property type="project" value="TreeGrafter"/>
</dbReference>
<dbReference type="STRING" id="100787.A0A0G4MUJ9"/>
<dbReference type="Proteomes" id="UP000044602">
    <property type="component" value="Unassembled WGS sequence"/>
</dbReference>
<accession>A0A0G4MUJ9</accession>
<name>A0A0G4MUJ9_VERLO</name>
<gene>
    <name evidence="3" type="ORF">BN1708_020347</name>
</gene>
<evidence type="ECO:0000256" key="1">
    <source>
        <dbReference type="ARBA" id="ARBA00023239"/>
    </source>
</evidence>
<dbReference type="EMBL" id="CVQH01024915">
    <property type="protein sequence ID" value="CRK37710.1"/>
    <property type="molecule type" value="Genomic_DNA"/>
</dbReference>
<dbReference type="PANTHER" id="PTHR43172:SF1">
    <property type="entry name" value="ADENYLOSUCCINATE LYASE"/>
    <property type="match status" value="1"/>
</dbReference>
<dbReference type="InterPro" id="IPR019468">
    <property type="entry name" value="AdenyloSucc_lyase_C"/>
</dbReference>
<evidence type="ECO:0000313" key="4">
    <source>
        <dbReference type="Proteomes" id="UP000044602"/>
    </source>
</evidence>
<feature type="non-terminal residue" evidence="3">
    <location>
        <position position="1"/>
    </location>
</feature>
<evidence type="ECO:0000259" key="2">
    <source>
        <dbReference type="SMART" id="SM00998"/>
    </source>
</evidence>
<protein>
    <recommendedName>
        <fullName evidence="2">Adenylosuccinate lyase C-terminal domain-containing protein</fullName>
    </recommendedName>
</protein>
<feature type="domain" description="Adenylosuccinate lyase C-terminal" evidence="2">
    <location>
        <begin position="1"/>
        <end position="68"/>
    </location>
</feature>
<dbReference type="SMART" id="SM00998">
    <property type="entry name" value="ADSL_C"/>
    <property type="match status" value="1"/>
</dbReference>
<dbReference type="Gene3D" id="6.10.250.1570">
    <property type="match status" value="1"/>
</dbReference>
<keyword evidence="4" id="KW-1185">Reference proteome</keyword>
<dbReference type="AlphaFoldDB" id="A0A0G4MUJ9"/>
<dbReference type="GO" id="GO:0004018">
    <property type="term" value="F:N6-(1,2-dicarboxyethyl)AMP AMP-lyase (fumarate-forming) activity"/>
    <property type="evidence" value="ECO:0007669"/>
    <property type="project" value="TreeGrafter"/>
</dbReference>
<dbReference type="Pfam" id="PF10397">
    <property type="entry name" value="ADSL_C"/>
    <property type="match status" value="1"/>
</dbReference>
<sequence>VSRQDAHEEVRVLSHQASDVVKQQGGQNDLIERMKRTEFFKPVWNEIDDMLKPELFTGRSAEIVERYFGPEGPVAQKLAPYKEYIAKTKPVQLSV</sequence>